<feature type="domain" description="NmrA-like" evidence="1">
    <location>
        <begin position="2"/>
        <end position="260"/>
    </location>
</feature>
<organism evidence="2 3">
    <name type="scientific">Actinomadura physcomitrii</name>
    <dbReference type="NCBI Taxonomy" id="2650748"/>
    <lineage>
        <taxon>Bacteria</taxon>
        <taxon>Bacillati</taxon>
        <taxon>Actinomycetota</taxon>
        <taxon>Actinomycetes</taxon>
        <taxon>Streptosporangiales</taxon>
        <taxon>Thermomonosporaceae</taxon>
        <taxon>Actinomadura</taxon>
    </lineage>
</organism>
<dbReference type="EMBL" id="WBMS02000024">
    <property type="protein sequence ID" value="MWA04094.1"/>
    <property type="molecule type" value="Genomic_DNA"/>
</dbReference>
<name>A0A6I4MIU5_9ACTN</name>
<dbReference type="InterPro" id="IPR008030">
    <property type="entry name" value="NmrA-like"/>
</dbReference>
<dbReference type="RefSeq" id="WP_151596618.1">
    <property type="nucleotide sequence ID" value="NZ_WBMS02000024.1"/>
</dbReference>
<keyword evidence="3" id="KW-1185">Reference proteome</keyword>
<dbReference type="SUPFAM" id="SSF51735">
    <property type="entry name" value="NAD(P)-binding Rossmann-fold domains"/>
    <property type="match status" value="1"/>
</dbReference>
<evidence type="ECO:0000313" key="2">
    <source>
        <dbReference type="EMBL" id="MWA04094.1"/>
    </source>
</evidence>
<accession>A0A6I4MIU5</accession>
<dbReference type="InterPro" id="IPR036291">
    <property type="entry name" value="NAD(P)-bd_dom_sf"/>
</dbReference>
<evidence type="ECO:0000259" key="1">
    <source>
        <dbReference type="Pfam" id="PF05368"/>
    </source>
</evidence>
<protein>
    <submittedName>
        <fullName evidence="2">NAD(P)H-binding protein</fullName>
    </submittedName>
</protein>
<dbReference type="PANTHER" id="PTHR43162:SF1">
    <property type="entry name" value="PRESTALK A DIFFERENTIATION PROTEIN A"/>
    <property type="match status" value="1"/>
</dbReference>
<comment type="caution">
    <text evidence="2">The sequence shown here is derived from an EMBL/GenBank/DDBJ whole genome shotgun (WGS) entry which is preliminary data.</text>
</comment>
<dbReference type="InterPro" id="IPR051604">
    <property type="entry name" value="Ergot_Alk_Oxidoreductase"/>
</dbReference>
<dbReference type="Proteomes" id="UP000462055">
    <property type="component" value="Unassembled WGS sequence"/>
</dbReference>
<proteinExistence type="predicted"/>
<dbReference type="Pfam" id="PF05368">
    <property type="entry name" value="NmrA"/>
    <property type="match status" value="1"/>
</dbReference>
<gene>
    <name evidence="2" type="ORF">F8568_027670</name>
</gene>
<evidence type="ECO:0000313" key="3">
    <source>
        <dbReference type="Proteomes" id="UP000462055"/>
    </source>
</evidence>
<dbReference type="AlphaFoldDB" id="A0A6I4MIU5"/>
<dbReference type="PANTHER" id="PTHR43162">
    <property type="match status" value="1"/>
</dbReference>
<sequence length="292" mass="31118">MIVITTPTGRIGRRVVDGVLSAGAPARLIVRDASRLPAEVRERAEVVEGSHGDADVVAKAFAGADTVFWLAPPDHRAESLDDIYSRFAGPACEAFKTQGVQRVVGVSALGRGVLPDAGHVTATLAMDDLIAGTGVHYRALALPTFMDNMLGQVSSIRDQGVFFSALPADRKLPTCACRDIADAAVKLLLDPSWTGRGEVPVLGPEDLSNDDIARIMSEVLGRTVRYQRVSVEAFKESMLARGVSEANAQGLAEMVVAKENGLDDAVPRTPETASPTTFRQWCEEELKPAVLG</sequence>
<reference evidence="2" key="1">
    <citation type="submission" date="2019-12" db="EMBL/GenBank/DDBJ databases">
        <title>Actinomadura physcomitrii sp. nov., a novel actinomycete isolated from moss [Physcomitrium sphaericum (Ludw) Fuernr].</title>
        <authorList>
            <person name="Zhuang X."/>
        </authorList>
    </citation>
    <scope>NUCLEOTIDE SEQUENCE [LARGE SCALE GENOMIC DNA]</scope>
    <source>
        <strain evidence="2">LD22</strain>
    </source>
</reference>
<dbReference type="Gene3D" id="3.90.25.10">
    <property type="entry name" value="UDP-galactose 4-epimerase, domain 1"/>
    <property type="match status" value="1"/>
</dbReference>
<dbReference type="Gene3D" id="3.40.50.720">
    <property type="entry name" value="NAD(P)-binding Rossmann-like Domain"/>
    <property type="match status" value="1"/>
</dbReference>